<organism evidence="5">
    <name type="scientific">Haemonchus placei</name>
    <name type="common">Barber's pole worm</name>
    <dbReference type="NCBI Taxonomy" id="6290"/>
    <lineage>
        <taxon>Eukaryota</taxon>
        <taxon>Metazoa</taxon>
        <taxon>Ecdysozoa</taxon>
        <taxon>Nematoda</taxon>
        <taxon>Chromadorea</taxon>
        <taxon>Rhabditida</taxon>
        <taxon>Rhabditina</taxon>
        <taxon>Rhabditomorpha</taxon>
        <taxon>Strongyloidea</taxon>
        <taxon>Trichostrongylidae</taxon>
        <taxon>Haemonchus</taxon>
    </lineage>
</organism>
<dbReference type="OrthoDB" id="5866964at2759"/>
<dbReference type="OMA" id="VEYCKTH"/>
<protein>
    <submittedName>
        <fullName evidence="5">C2H2-type domain-containing protein</fullName>
    </submittedName>
</protein>
<accession>A0A0N4W258</accession>
<keyword evidence="1" id="KW-0479">Metal-binding</keyword>
<feature type="domain" description="C2H2-type" evidence="2">
    <location>
        <begin position="61"/>
        <end position="89"/>
    </location>
</feature>
<dbReference type="WBParaSite" id="HPLM_0000377601-mRNA-1">
    <property type="protein sequence ID" value="HPLM_0000377601-mRNA-1"/>
    <property type="gene ID" value="HPLM_0000377601"/>
</dbReference>
<keyword evidence="1" id="KW-0863">Zinc-finger</keyword>
<dbReference type="InterPro" id="IPR052797">
    <property type="entry name" value="RegFact_GeneExpr_CellDeath"/>
</dbReference>
<dbReference type="SMART" id="SM00355">
    <property type="entry name" value="ZnF_C2H2"/>
    <property type="match status" value="2"/>
</dbReference>
<dbReference type="PANTHER" id="PTHR33936:SF24">
    <property type="entry name" value="C2H2-TYPE DOMAIN-CONTAINING PROTEIN"/>
    <property type="match status" value="1"/>
</dbReference>
<evidence type="ECO:0000256" key="1">
    <source>
        <dbReference type="PROSITE-ProRule" id="PRU00042"/>
    </source>
</evidence>
<keyword evidence="4" id="KW-1185">Reference proteome</keyword>
<reference evidence="3 4" key="2">
    <citation type="submission" date="2018-11" db="EMBL/GenBank/DDBJ databases">
        <authorList>
            <consortium name="Pathogen Informatics"/>
        </authorList>
    </citation>
    <scope>NUCLEOTIDE SEQUENCE [LARGE SCALE GENOMIC DNA]</scope>
    <source>
        <strain evidence="3 4">MHpl1</strain>
    </source>
</reference>
<dbReference type="InterPro" id="IPR013087">
    <property type="entry name" value="Znf_C2H2_type"/>
</dbReference>
<dbReference type="Gene3D" id="3.30.160.60">
    <property type="entry name" value="Classic Zinc Finger"/>
    <property type="match status" value="1"/>
</dbReference>
<evidence type="ECO:0000313" key="4">
    <source>
        <dbReference type="Proteomes" id="UP000268014"/>
    </source>
</evidence>
<reference evidence="5" key="1">
    <citation type="submission" date="2017-02" db="UniProtKB">
        <authorList>
            <consortium name="WormBaseParasite"/>
        </authorList>
    </citation>
    <scope>IDENTIFICATION</scope>
</reference>
<proteinExistence type="predicted"/>
<sequence length="334" mass="38235">MGVWRLECMAIVCPECGVDKGTKVYSHLFYAHSYSKDAIERFKERKRQDKVLANCSDSKLFTCYLCGLPYSKRDSLTKHLVRKHSDAISNEIRRGLVCPLCGEEVKIQRNLVEHWSLVHSARPDDYKIEKTFFNDRDSYEEWRSKTDEKNNPKLVIVSTKTFGNKKVQHYRCNRTLRKKNFAPRRSRTKKNVTCCTAFMEVIEWGNTFEVEYCKTHCGHGELFGNADGKIEELIPHPLETLSNILQSNKELLRVFDTAVSALRSKLLELSDVPDQQVNDHLSMVVDIVKNADISTSAFCISNPILEPSRVMTTEAMVAPKIEPGAKAPKVEIED</sequence>
<dbReference type="PROSITE" id="PS00028">
    <property type="entry name" value="ZINC_FINGER_C2H2_1"/>
    <property type="match status" value="2"/>
</dbReference>
<evidence type="ECO:0000313" key="3">
    <source>
        <dbReference type="EMBL" id="VDO21653.1"/>
    </source>
</evidence>
<evidence type="ECO:0000259" key="2">
    <source>
        <dbReference type="PROSITE" id="PS50157"/>
    </source>
</evidence>
<dbReference type="AlphaFoldDB" id="A0A0N4W258"/>
<name>A0A0N4W258_HAEPC</name>
<keyword evidence="1" id="KW-0862">Zinc</keyword>
<dbReference type="GO" id="GO:0008270">
    <property type="term" value="F:zinc ion binding"/>
    <property type="evidence" value="ECO:0007669"/>
    <property type="project" value="UniProtKB-KW"/>
</dbReference>
<dbReference type="Proteomes" id="UP000268014">
    <property type="component" value="Unassembled WGS sequence"/>
</dbReference>
<dbReference type="PANTHER" id="PTHR33936">
    <property type="entry name" value="PROTEIN CBG17840"/>
    <property type="match status" value="1"/>
</dbReference>
<evidence type="ECO:0000313" key="5">
    <source>
        <dbReference type="WBParaSite" id="HPLM_0000377601-mRNA-1"/>
    </source>
</evidence>
<gene>
    <name evidence="3" type="ORF">HPLM_LOCUS3768</name>
</gene>
<dbReference type="EMBL" id="UZAF01016146">
    <property type="protein sequence ID" value="VDO21653.1"/>
    <property type="molecule type" value="Genomic_DNA"/>
</dbReference>
<dbReference type="PROSITE" id="PS50157">
    <property type="entry name" value="ZINC_FINGER_C2H2_2"/>
    <property type="match status" value="1"/>
</dbReference>